<dbReference type="Proteomes" id="UP000008827">
    <property type="component" value="Chromosome 6"/>
</dbReference>
<accession>A0A0R0JBU2</accession>
<dbReference type="InParanoid" id="A0A0R0JBU2"/>
<organism evidence="2">
    <name type="scientific">Glycine max</name>
    <name type="common">Soybean</name>
    <name type="synonym">Glycine hispida</name>
    <dbReference type="NCBI Taxonomy" id="3847"/>
    <lineage>
        <taxon>Eukaryota</taxon>
        <taxon>Viridiplantae</taxon>
        <taxon>Streptophyta</taxon>
        <taxon>Embryophyta</taxon>
        <taxon>Tracheophyta</taxon>
        <taxon>Spermatophyta</taxon>
        <taxon>Magnoliopsida</taxon>
        <taxon>eudicotyledons</taxon>
        <taxon>Gunneridae</taxon>
        <taxon>Pentapetalae</taxon>
        <taxon>rosids</taxon>
        <taxon>fabids</taxon>
        <taxon>Fabales</taxon>
        <taxon>Fabaceae</taxon>
        <taxon>Papilionoideae</taxon>
        <taxon>50 kb inversion clade</taxon>
        <taxon>NPAAA clade</taxon>
        <taxon>indigoferoid/millettioid clade</taxon>
        <taxon>Phaseoleae</taxon>
        <taxon>Glycine</taxon>
        <taxon>Glycine subgen. Soja</taxon>
    </lineage>
</organism>
<proteinExistence type="predicted"/>
<reference evidence="3" key="2">
    <citation type="submission" date="2018-02" db="UniProtKB">
        <authorList>
            <consortium name="EnsemblPlants"/>
        </authorList>
    </citation>
    <scope>IDENTIFICATION</scope>
    <source>
        <strain evidence="3">Williams 82</strain>
    </source>
</reference>
<dbReference type="Gramene" id="KRH52030">
    <property type="protein sequence ID" value="KRH52030"/>
    <property type="gene ID" value="GLYMA_06G042200"/>
</dbReference>
<dbReference type="AlphaFoldDB" id="A0A0R0JBU2"/>
<evidence type="ECO:0000313" key="2">
    <source>
        <dbReference type="EMBL" id="KRH52030.1"/>
    </source>
</evidence>
<reference evidence="2 3" key="1">
    <citation type="journal article" date="2010" name="Nature">
        <title>Genome sequence of the palaeopolyploid soybean.</title>
        <authorList>
            <person name="Schmutz J."/>
            <person name="Cannon S.B."/>
            <person name="Schlueter J."/>
            <person name="Ma J."/>
            <person name="Mitros T."/>
            <person name="Nelson W."/>
            <person name="Hyten D.L."/>
            <person name="Song Q."/>
            <person name="Thelen J.J."/>
            <person name="Cheng J."/>
            <person name="Xu D."/>
            <person name="Hellsten U."/>
            <person name="May G.D."/>
            <person name="Yu Y."/>
            <person name="Sakurai T."/>
            <person name="Umezawa T."/>
            <person name="Bhattacharyya M.K."/>
            <person name="Sandhu D."/>
            <person name="Valliyodan B."/>
            <person name="Lindquist E."/>
            <person name="Peto M."/>
            <person name="Grant D."/>
            <person name="Shu S."/>
            <person name="Goodstein D."/>
            <person name="Barry K."/>
            <person name="Futrell-Griggs M."/>
            <person name="Abernathy B."/>
            <person name="Du J."/>
            <person name="Tian Z."/>
            <person name="Zhu L."/>
            <person name="Gill N."/>
            <person name="Joshi T."/>
            <person name="Libault M."/>
            <person name="Sethuraman A."/>
            <person name="Zhang X.-C."/>
            <person name="Shinozaki K."/>
            <person name="Nguyen H.T."/>
            <person name="Wing R.A."/>
            <person name="Cregan P."/>
            <person name="Specht J."/>
            <person name="Grimwood J."/>
            <person name="Rokhsar D."/>
            <person name="Stacey G."/>
            <person name="Shoemaker R.C."/>
            <person name="Jackson S.A."/>
        </authorList>
    </citation>
    <scope>NUCLEOTIDE SEQUENCE [LARGE SCALE GENOMIC DNA]</scope>
    <source>
        <strain evidence="3">cv. Williams 82</strain>
        <tissue evidence="2">Callus</tissue>
    </source>
</reference>
<sequence>MQQDTATWQTKLHPSSAIWQLSTSGRHSPCAATYCGPEPVTKHNGERERGEEDRENSSHRKDMNAEMAW</sequence>
<gene>
    <name evidence="2" type="ORF">GLYMA_06G042200</name>
</gene>
<keyword evidence="4" id="KW-1185">Reference proteome</keyword>
<evidence type="ECO:0000256" key="1">
    <source>
        <dbReference type="SAM" id="MobiDB-lite"/>
    </source>
</evidence>
<dbReference type="EnsemblPlants" id="KRH52030">
    <property type="protein sequence ID" value="KRH52030"/>
    <property type="gene ID" value="GLYMA_06G042200"/>
</dbReference>
<dbReference type="EMBL" id="CM000839">
    <property type="protein sequence ID" value="KRH52030.1"/>
    <property type="molecule type" value="Genomic_DNA"/>
</dbReference>
<evidence type="ECO:0000313" key="3">
    <source>
        <dbReference type="EnsemblPlants" id="KRH52030"/>
    </source>
</evidence>
<feature type="region of interest" description="Disordered" evidence="1">
    <location>
        <begin position="30"/>
        <end position="69"/>
    </location>
</feature>
<evidence type="ECO:0000313" key="4">
    <source>
        <dbReference type="Proteomes" id="UP000008827"/>
    </source>
</evidence>
<protein>
    <submittedName>
        <fullName evidence="2 3">Uncharacterized protein</fullName>
    </submittedName>
</protein>
<reference evidence="2" key="3">
    <citation type="submission" date="2018-07" db="EMBL/GenBank/DDBJ databases">
        <title>WGS assembly of Glycine max.</title>
        <authorList>
            <person name="Schmutz J."/>
            <person name="Cannon S."/>
            <person name="Schlueter J."/>
            <person name="Ma J."/>
            <person name="Mitros T."/>
            <person name="Nelson W."/>
            <person name="Hyten D."/>
            <person name="Song Q."/>
            <person name="Thelen J."/>
            <person name="Cheng J."/>
            <person name="Xu D."/>
            <person name="Hellsten U."/>
            <person name="May G."/>
            <person name="Yu Y."/>
            <person name="Sakurai T."/>
            <person name="Umezawa T."/>
            <person name="Bhattacharyya M."/>
            <person name="Sandhu D."/>
            <person name="Valliyodan B."/>
            <person name="Lindquist E."/>
            <person name="Peto M."/>
            <person name="Grant D."/>
            <person name="Shu S."/>
            <person name="Goodstein D."/>
            <person name="Barry K."/>
            <person name="Futrell-Griggs M."/>
            <person name="Abernathy B."/>
            <person name="Du J."/>
            <person name="Tian Z."/>
            <person name="Zhu L."/>
            <person name="Gill N."/>
            <person name="Joshi T."/>
            <person name="Libault M."/>
            <person name="Sethuraman A."/>
            <person name="Zhang X."/>
            <person name="Shinozaki K."/>
            <person name="Nguyen H."/>
            <person name="Wing R."/>
            <person name="Cregan P."/>
            <person name="Specht J."/>
            <person name="Grimwood J."/>
            <person name="Rokhsar D."/>
            <person name="Stacey G."/>
            <person name="Shoemaker R."/>
            <person name="Jackson S."/>
        </authorList>
    </citation>
    <scope>NUCLEOTIDE SEQUENCE</scope>
    <source>
        <tissue evidence="2">Callus</tissue>
    </source>
</reference>
<feature type="compositionally biased region" description="Basic and acidic residues" evidence="1">
    <location>
        <begin position="40"/>
        <end position="69"/>
    </location>
</feature>
<name>A0A0R0JBU2_SOYBN</name>